<accession>A0A8H7GN40</accession>
<name>A0A8H7GN40_9ASCO</name>
<organism evidence="1 2">
    <name type="scientific">Metschnikowia pulcherrima</name>
    <dbReference type="NCBI Taxonomy" id="27326"/>
    <lineage>
        <taxon>Eukaryota</taxon>
        <taxon>Fungi</taxon>
        <taxon>Dikarya</taxon>
        <taxon>Ascomycota</taxon>
        <taxon>Saccharomycotina</taxon>
        <taxon>Pichiomycetes</taxon>
        <taxon>Metschnikowiaceae</taxon>
        <taxon>Metschnikowia</taxon>
    </lineage>
</organism>
<evidence type="ECO:0000313" key="1">
    <source>
        <dbReference type="EMBL" id="KAF8000055.1"/>
    </source>
</evidence>
<sequence length="538" mass="61887">MSSAEDALQAALAQATKSEILRLKLTEFAQNHAAFVEKRQSTNMEEIDEDLFLLSLPVFASDVSATDEATGYPIKGIYAGVRDENEGDLKHEVWVNYKKPLKQVETLVVRSVSPNNEFTCMRKAEKALEKPPKRAKRDPYANRGHYFDYENKLSRDQLRKLEQQFTWFTRPELFESRRDYENVKQCVSKVEYDALKGDIFADMELHVAENTTVERLTNRYNGGMGTNILMAQRGPAFPEPRKYNPKKPVSRYNYMVEEALERGIEEYGRLCVDNAPPTIIKDLAKKAIEAIPRLLPKEPIDWIAVRSREDDVFTYLSRSHITAFFTAADKQMFAFYYDNLLDHFEEFNSEGKNVARAVVKYYPFLQNSVELTPSEKEELGCVLGAVVDLIEEKIAEGTKLVNDEVKILYLLVTHWKGTLAKALNLIVDEIMGFYDRWDEVITSTLNDVLILLSKGFTNSTTIFIDDKFRSLGVISYSMKVRTKRFAKEIWPRIPQHARLREVRNTRVTEVPYKGFNKIIEDAGLADEFYKAILIPLAN</sequence>
<gene>
    <name evidence="1" type="ORF">HF325_005904</name>
</gene>
<evidence type="ECO:0000313" key="2">
    <source>
        <dbReference type="Proteomes" id="UP000649328"/>
    </source>
</evidence>
<comment type="caution">
    <text evidence="1">The sequence shown here is derived from an EMBL/GenBank/DDBJ whole genome shotgun (WGS) entry which is preliminary data.</text>
</comment>
<keyword evidence="2" id="KW-1185">Reference proteome</keyword>
<dbReference type="Proteomes" id="UP000649328">
    <property type="component" value="Unassembled WGS sequence"/>
</dbReference>
<protein>
    <submittedName>
        <fullName evidence="1">Uncharacterized protein</fullName>
    </submittedName>
</protein>
<reference evidence="1" key="1">
    <citation type="submission" date="2020-10" db="EMBL/GenBank/DDBJ databases">
        <title>The Whole-Genome Sequence of Metschnikowia persimmonesis, a Novel Endophytic Yeast Species Isolated from Medicinal Plant Diospyros kaki Thumb.</title>
        <authorList>
            <person name="Rahmat E."/>
            <person name="Kang Y."/>
        </authorList>
    </citation>
    <scope>NUCLEOTIDE SEQUENCE</scope>
    <source>
        <strain evidence="1">KIOM G15050</strain>
    </source>
</reference>
<dbReference type="OrthoDB" id="4097294at2759"/>
<proteinExistence type="predicted"/>
<dbReference type="AlphaFoldDB" id="A0A8H7GN40"/>
<dbReference type="EMBL" id="JACBPP010000008">
    <property type="protein sequence ID" value="KAF8000055.1"/>
    <property type="molecule type" value="Genomic_DNA"/>
</dbReference>